<proteinExistence type="inferred from homology"/>
<comment type="caution">
    <text evidence="4">The sequence shown here is derived from an EMBL/GenBank/DDBJ whole genome shotgun (WGS) entry which is preliminary data.</text>
</comment>
<dbReference type="PANTHER" id="PTHR44196:SF2">
    <property type="entry name" value="SHORT-CHAIN DEHYDROGENASE-RELATED"/>
    <property type="match status" value="1"/>
</dbReference>
<dbReference type="InterPro" id="IPR002347">
    <property type="entry name" value="SDR_fam"/>
</dbReference>
<comment type="similarity">
    <text evidence="1 3">Belongs to the short-chain dehydrogenases/reductases (SDR) family.</text>
</comment>
<evidence type="ECO:0000313" key="5">
    <source>
        <dbReference type="Proteomes" id="UP000659124"/>
    </source>
</evidence>
<dbReference type="Proteomes" id="UP000659124">
    <property type="component" value="Unassembled WGS sequence"/>
</dbReference>
<name>A0ABR7TY28_9BACT</name>
<dbReference type="Gene3D" id="3.40.50.720">
    <property type="entry name" value="NAD(P)-binding Rossmann-like Domain"/>
    <property type="match status" value="1"/>
</dbReference>
<dbReference type="PANTHER" id="PTHR44196">
    <property type="entry name" value="DEHYDROGENASE/REDUCTASE SDR FAMILY MEMBER 7B"/>
    <property type="match status" value="1"/>
</dbReference>
<organism evidence="4 5">
    <name type="scientific">Chitinophaga qingshengii</name>
    <dbReference type="NCBI Taxonomy" id="1569794"/>
    <lineage>
        <taxon>Bacteria</taxon>
        <taxon>Pseudomonadati</taxon>
        <taxon>Bacteroidota</taxon>
        <taxon>Chitinophagia</taxon>
        <taxon>Chitinophagales</taxon>
        <taxon>Chitinophagaceae</taxon>
        <taxon>Chitinophaga</taxon>
    </lineage>
</organism>
<keyword evidence="5" id="KW-1185">Reference proteome</keyword>
<evidence type="ECO:0000256" key="3">
    <source>
        <dbReference type="RuleBase" id="RU000363"/>
    </source>
</evidence>
<dbReference type="Pfam" id="PF00106">
    <property type="entry name" value="adh_short"/>
    <property type="match status" value="1"/>
</dbReference>
<dbReference type="RefSeq" id="WP_188092091.1">
    <property type="nucleotide sequence ID" value="NZ_JACVFC010000007.1"/>
</dbReference>
<gene>
    <name evidence="4" type="ORF">ICL07_31765</name>
</gene>
<protein>
    <submittedName>
        <fullName evidence="4">SDR family NAD(P)-dependent oxidoreductase</fullName>
    </submittedName>
</protein>
<reference evidence="4 5" key="1">
    <citation type="submission" date="2020-09" db="EMBL/GenBank/DDBJ databases">
        <title>Genome sequences of type strains of Chitinophaga qingshengii and Chitinophaga varians.</title>
        <authorList>
            <person name="Kittiwongwattana C."/>
        </authorList>
    </citation>
    <scope>NUCLEOTIDE SEQUENCE [LARGE SCALE GENOMIC DNA]</scope>
    <source>
        <strain evidence="4 5">JCM 30026</strain>
    </source>
</reference>
<evidence type="ECO:0000256" key="1">
    <source>
        <dbReference type="ARBA" id="ARBA00006484"/>
    </source>
</evidence>
<dbReference type="EMBL" id="JACVFC010000007">
    <property type="protein sequence ID" value="MBC9934998.1"/>
    <property type="molecule type" value="Genomic_DNA"/>
</dbReference>
<dbReference type="PRINTS" id="PR00080">
    <property type="entry name" value="SDRFAMILY"/>
</dbReference>
<dbReference type="InterPro" id="IPR020904">
    <property type="entry name" value="Sc_DH/Rdtase_CS"/>
</dbReference>
<accession>A0ABR7TY28</accession>
<dbReference type="SUPFAM" id="SSF51735">
    <property type="entry name" value="NAD(P)-binding Rossmann-fold domains"/>
    <property type="match status" value="1"/>
</dbReference>
<dbReference type="PROSITE" id="PS00061">
    <property type="entry name" value="ADH_SHORT"/>
    <property type="match status" value="1"/>
</dbReference>
<sequence>MQPAKYTMITGASSGLGKEFARQCAAMGRNLILMALPGGNMFSLAESLELEYGVDVRFLEFDMTNTALLQQSLQEVMSQYQVDFLINNAGIGGTSAITDTSLERIDSIIQLNIRSTVIITRMLIPHLLQHKESYIMNIASMAAFTPIAYKTVYPASKAFISSFFLGLREELSGTGLFVSVVYPGPIMTNSHTSRRIIGQGFKGKMGLLNTSEIAAIALKGTFSKYRVIIPGLMNRINHKLMQLLPLSFRLKLVSREVKKEIQFTI</sequence>
<evidence type="ECO:0000256" key="2">
    <source>
        <dbReference type="ARBA" id="ARBA00023002"/>
    </source>
</evidence>
<dbReference type="PRINTS" id="PR00081">
    <property type="entry name" value="GDHRDH"/>
</dbReference>
<evidence type="ECO:0000313" key="4">
    <source>
        <dbReference type="EMBL" id="MBC9934998.1"/>
    </source>
</evidence>
<dbReference type="PIRSF" id="PIRSF000126">
    <property type="entry name" value="11-beta-HSD1"/>
    <property type="match status" value="1"/>
</dbReference>
<keyword evidence="2" id="KW-0560">Oxidoreductase</keyword>
<dbReference type="InterPro" id="IPR036291">
    <property type="entry name" value="NAD(P)-bd_dom_sf"/>
</dbReference>